<evidence type="ECO:0000256" key="1">
    <source>
        <dbReference type="ARBA" id="ARBA00010701"/>
    </source>
</evidence>
<gene>
    <name evidence="7" type="primary">11417505</name>
    <name evidence="6" type="ordered locus">MTR_6g023740</name>
</gene>
<accession>G7KNN9</accession>
<dbReference type="PANTHER" id="PTHR11005">
    <property type="entry name" value="LYSOSOMAL ACID LIPASE-RELATED"/>
    <property type="match status" value="1"/>
</dbReference>
<feature type="signal peptide" evidence="4">
    <location>
        <begin position="1"/>
        <end position="28"/>
    </location>
</feature>
<keyword evidence="2" id="KW-0442">Lipid degradation</keyword>
<sequence>MIFLGLMNIVALTLCIIVLATCNHQAHASSHVFLGKKNDKSSVEGLCASAVTIHGYKCEEHEVITKDGYILSIQRIPEGRSEVKSNVTKKKEPVIVQHGVAVDGATWFLNSPKQNLPMILADNGFDVWIPNTRGTKFSRKHTSLDSSSKKYWEWSWDELVTYETPAIFDFVSKQTGGQKIHYVGHSMGTLTALASLAEGKWVNQVKSVALLSPIAYLSQMRTILGQVAARSLLSEGYTLLGISEFDVKATPIVDFIKGICAQPGLNCNDLFTALTGENCCLDPSAFNQFVKVEPQPTSVRNMFHLAQNVRNGVLTKFDFMLPHLNFWHYRRLTPPIYNLSNIPKNVPIFMSYGGSDALSDVADVKRLLNEHFQNHDANKLSVQFIENYAHADYMFGVNANDLVYNNVTSFFKRKW</sequence>
<organism evidence="6 8">
    <name type="scientific">Medicago truncatula</name>
    <name type="common">Barrel medic</name>
    <name type="synonym">Medicago tribuloides</name>
    <dbReference type="NCBI Taxonomy" id="3880"/>
    <lineage>
        <taxon>Eukaryota</taxon>
        <taxon>Viridiplantae</taxon>
        <taxon>Streptophyta</taxon>
        <taxon>Embryophyta</taxon>
        <taxon>Tracheophyta</taxon>
        <taxon>Spermatophyta</taxon>
        <taxon>Magnoliopsida</taxon>
        <taxon>eudicotyledons</taxon>
        <taxon>Gunneridae</taxon>
        <taxon>Pentapetalae</taxon>
        <taxon>rosids</taxon>
        <taxon>fabids</taxon>
        <taxon>Fabales</taxon>
        <taxon>Fabaceae</taxon>
        <taxon>Papilionoideae</taxon>
        <taxon>50 kb inversion clade</taxon>
        <taxon>NPAAA clade</taxon>
        <taxon>Hologalegina</taxon>
        <taxon>IRL clade</taxon>
        <taxon>Trifolieae</taxon>
        <taxon>Medicago</taxon>
    </lineage>
</organism>
<feature type="active site" description="Nucleophile" evidence="3">
    <location>
        <position position="186"/>
    </location>
</feature>
<keyword evidence="2" id="KW-0378">Hydrolase</keyword>
<dbReference type="Gene3D" id="3.40.50.1820">
    <property type="entry name" value="alpha/beta hydrolase"/>
    <property type="match status" value="1"/>
</dbReference>
<feature type="domain" description="Partial AB-hydrolase lipase" evidence="5">
    <location>
        <begin position="51"/>
        <end position="110"/>
    </location>
</feature>
<feature type="active site" description="Charge relay system" evidence="3">
    <location>
        <position position="390"/>
    </location>
</feature>
<keyword evidence="8" id="KW-1185">Reference proteome</keyword>
<dbReference type="InterPro" id="IPR029058">
    <property type="entry name" value="AB_hydrolase_fold"/>
</dbReference>
<dbReference type="Proteomes" id="UP000002051">
    <property type="component" value="Chromosome 6"/>
</dbReference>
<evidence type="ECO:0000313" key="7">
    <source>
        <dbReference type="EnsemblPlants" id="AES75062"/>
    </source>
</evidence>
<name>G7KNN9_MEDTR</name>
<reference evidence="7" key="3">
    <citation type="submission" date="2015-04" db="UniProtKB">
        <authorList>
            <consortium name="EnsemblPlants"/>
        </authorList>
    </citation>
    <scope>IDENTIFICATION</scope>
    <source>
        <strain evidence="7">cv. Jemalong A17</strain>
    </source>
</reference>
<dbReference type="GO" id="GO:0016298">
    <property type="term" value="F:lipase activity"/>
    <property type="evidence" value="ECO:0000318"/>
    <property type="project" value="GO_Central"/>
</dbReference>
<evidence type="ECO:0000256" key="2">
    <source>
        <dbReference type="PIRNR" id="PIRNR000862"/>
    </source>
</evidence>
<feature type="chain" id="PRO_5014573755" description="Lipase" evidence="4">
    <location>
        <begin position="29"/>
        <end position="415"/>
    </location>
</feature>
<comment type="similarity">
    <text evidence="1 2">Belongs to the AB hydrolase superfamily. Lipase family.</text>
</comment>
<dbReference type="GO" id="GO:0006629">
    <property type="term" value="P:lipid metabolic process"/>
    <property type="evidence" value="ECO:0000318"/>
    <property type="project" value="GO_Central"/>
</dbReference>
<dbReference type="InterPro" id="IPR006693">
    <property type="entry name" value="AB_hydrolase_lipase"/>
</dbReference>
<reference evidence="6 8" key="1">
    <citation type="journal article" date="2011" name="Nature">
        <title>The Medicago genome provides insight into the evolution of rhizobial symbioses.</title>
        <authorList>
            <person name="Young N.D."/>
            <person name="Debelle F."/>
            <person name="Oldroyd G.E."/>
            <person name="Geurts R."/>
            <person name="Cannon S.B."/>
            <person name="Udvardi M.K."/>
            <person name="Benedito V.A."/>
            <person name="Mayer K.F."/>
            <person name="Gouzy J."/>
            <person name="Schoof H."/>
            <person name="Van de Peer Y."/>
            <person name="Proost S."/>
            <person name="Cook D.R."/>
            <person name="Meyers B.C."/>
            <person name="Spannagl M."/>
            <person name="Cheung F."/>
            <person name="De Mita S."/>
            <person name="Krishnakumar V."/>
            <person name="Gundlach H."/>
            <person name="Zhou S."/>
            <person name="Mudge J."/>
            <person name="Bharti A.K."/>
            <person name="Murray J.D."/>
            <person name="Naoumkina M.A."/>
            <person name="Rosen B."/>
            <person name="Silverstein K.A."/>
            <person name="Tang H."/>
            <person name="Rombauts S."/>
            <person name="Zhao P.X."/>
            <person name="Zhou P."/>
            <person name="Barbe V."/>
            <person name="Bardou P."/>
            <person name="Bechner M."/>
            <person name="Bellec A."/>
            <person name="Berger A."/>
            <person name="Berges H."/>
            <person name="Bidwell S."/>
            <person name="Bisseling T."/>
            <person name="Choisne N."/>
            <person name="Couloux A."/>
            <person name="Denny R."/>
            <person name="Deshpande S."/>
            <person name="Dai X."/>
            <person name="Doyle J.J."/>
            <person name="Dudez A.M."/>
            <person name="Farmer A.D."/>
            <person name="Fouteau S."/>
            <person name="Franken C."/>
            <person name="Gibelin C."/>
            <person name="Gish J."/>
            <person name="Goldstein S."/>
            <person name="Gonzalez A.J."/>
            <person name="Green P.J."/>
            <person name="Hallab A."/>
            <person name="Hartog M."/>
            <person name="Hua A."/>
            <person name="Humphray S.J."/>
            <person name="Jeong D.H."/>
            <person name="Jing Y."/>
            <person name="Jocker A."/>
            <person name="Kenton S.M."/>
            <person name="Kim D.J."/>
            <person name="Klee K."/>
            <person name="Lai H."/>
            <person name="Lang C."/>
            <person name="Lin S."/>
            <person name="Macmil S.L."/>
            <person name="Magdelenat G."/>
            <person name="Matthews L."/>
            <person name="McCorrison J."/>
            <person name="Monaghan E.L."/>
            <person name="Mun J.H."/>
            <person name="Najar F.Z."/>
            <person name="Nicholson C."/>
            <person name="Noirot C."/>
            <person name="O'Bleness M."/>
            <person name="Paule C.R."/>
            <person name="Poulain J."/>
            <person name="Prion F."/>
            <person name="Qin B."/>
            <person name="Qu C."/>
            <person name="Retzel E.F."/>
            <person name="Riddle C."/>
            <person name="Sallet E."/>
            <person name="Samain S."/>
            <person name="Samson N."/>
            <person name="Sanders I."/>
            <person name="Saurat O."/>
            <person name="Scarpelli C."/>
            <person name="Schiex T."/>
            <person name="Segurens B."/>
            <person name="Severin A.J."/>
            <person name="Sherrier D.J."/>
            <person name="Shi R."/>
            <person name="Sims S."/>
            <person name="Singer S.R."/>
            <person name="Sinharoy S."/>
            <person name="Sterck L."/>
            <person name="Viollet A."/>
            <person name="Wang B.B."/>
            <person name="Wang K."/>
            <person name="Wang M."/>
            <person name="Wang X."/>
            <person name="Warfsmann J."/>
            <person name="Weissenbach J."/>
            <person name="White D.D."/>
            <person name="White J.D."/>
            <person name="Wiley G.B."/>
            <person name="Wincker P."/>
            <person name="Xing Y."/>
            <person name="Yang L."/>
            <person name="Yao Z."/>
            <person name="Ying F."/>
            <person name="Zhai J."/>
            <person name="Zhou L."/>
            <person name="Zuber A."/>
            <person name="Denarie J."/>
            <person name="Dixon R.A."/>
            <person name="May G.D."/>
            <person name="Schwartz D.C."/>
            <person name="Rogers J."/>
            <person name="Quetier F."/>
            <person name="Town C.D."/>
            <person name="Roe B.A."/>
        </authorList>
    </citation>
    <scope>NUCLEOTIDE SEQUENCE [LARGE SCALE GENOMIC DNA]</scope>
    <source>
        <strain evidence="6">A17</strain>
        <strain evidence="7 8">cv. Jemalong A17</strain>
    </source>
</reference>
<evidence type="ECO:0000259" key="5">
    <source>
        <dbReference type="Pfam" id="PF04083"/>
    </source>
</evidence>
<evidence type="ECO:0000256" key="4">
    <source>
        <dbReference type="SAM" id="SignalP"/>
    </source>
</evidence>
<evidence type="ECO:0000256" key="3">
    <source>
        <dbReference type="PIRSR" id="PIRSR000862-1"/>
    </source>
</evidence>
<dbReference type="SUPFAM" id="SSF53474">
    <property type="entry name" value="alpha/beta-Hydrolases"/>
    <property type="match status" value="1"/>
</dbReference>
<dbReference type="InterPro" id="IPR025483">
    <property type="entry name" value="Lipase_euk"/>
</dbReference>
<dbReference type="STRING" id="3880.G7KNN9"/>
<reference evidence="6 8" key="2">
    <citation type="journal article" date="2014" name="BMC Genomics">
        <title>An improved genome release (version Mt4.0) for the model legume Medicago truncatula.</title>
        <authorList>
            <person name="Tang H."/>
            <person name="Krishnakumar V."/>
            <person name="Bidwell S."/>
            <person name="Rosen B."/>
            <person name="Chan A."/>
            <person name="Zhou S."/>
            <person name="Gentzbittel L."/>
            <person name="Childs K.L."/>
            <person name="Yandell M."/>
            <person name="Gundlach H."/>
            <person name="Mayer K.F."/>
            <person name="Schwartz D.C."/>
            <person name="Town C.D."/>
        </authorList>
    </citation>
    <scope>GENOME REANNOTATION</scope>
    <source>
        <strain evidence="7 8">cv. Jemalong A17</strain>
    </source>
</reference>
<dbReference type="Pfam" id="PF04083">
    <property type="entry name" value="Abhydro_lipase"/>
    <property type="match status" value="1"/>
</dbReference>
<proteinExistence type="inferred from homology"/>
<dbReference type="EMBL" id="CM001222">
    <property type="protein sequence ID" value="AES75062.1"/>
    <property type="molecule type" value="Genomic_DNA"/>
</dbReference>
<evidence type="ECO:0000313" key="8">
    <source>
        <dbReference type="Proteomes" id="UP000002051"/>
    </source>
</evidence>
<protein>
    <recommendedName>
        <fullName evidence="2">Lipase</fullName>
    </recommendedName>
</protein>
<dbReference type="FunFam" id="3.40.50.1820:FF:000126">
    <property type="entry name" value="Lipase"/>
    <property type="match status" value="1"/>
</dbReference>
<keyword evidence="4" id="KW-0732">Signal</keyword>
<dbReference type="GO" id="GO:0016042">
    <property type="term" value="P:lipid catabolic process"/>
    <property type="evidence" value="ECO:0007669"/>
    <property type="project" value="UniProtKB-KW"/>
</dbReference>
<dbReference type="HOGENOM" id="CLU_010974_1_1_1"/>
<dbReference type="KEGG" id="mtr:11417505"/>
<dbReference type="OrthoDB" id="9974421at2759"/>
<dbReference type="AlphaFoldDB" id="G7KNN9"/>
<dbReference type="EnsemblPlants" id="AES75062">
    <property type="protein sequence ID" value="AES75062"/>
    <property type="gene ID" value="MTR_6g023740"/>
</dbReference>
<dbReference type="eggNOG" id="KOG2624">
    <property type="taxonomic scope" value="Eukaryota"/>
</dbReference>
<evidence type="ECO:0000313" key="6">
    <source>
        <dbReference type="EMBL" id="AES75062.1"/>
    </source>
</evidence>
<dbReference type="PIRSF" id="PIRSF000862">
    <property type="entry name" value="Steryl_ester_lip"/>
    <property type="match status" value="1"/>
</dbReference>
<dbReference type="PaxDb" id="3880-AES75062"/>
<feature type="active site" description="Charge relay system" evidence="3">
    <location>
        <position position="356"/>
    </location>
</feature>
<keyword evidence="2" id="KW-0443">Lipid metabolism</keyword>
<dbReference type="OMA" id="WSRRNLY"/>